<keyword evidence="2" id="KW-1185">Reference proteome</keyword>
<comment type="caution">
    <text evidence="1">The sequence shown here is derived from an EMBL/GenBank/DDBJ whole genome shotgun (WGS) entry which is preliminary data.</text>
</comment>
<sequence length="204" mass="23453">GGKISAKIRRLSQEVPWFVPEGGTMSRELSIRLLTSGQGNILCPYHAVKDKAIRAHDEDGKRDSQDPSLTGVPKAPTKAKSRPADPPVGYMHCGCELDLVLLEFYYWKTGKIYSPTLNRWETWKNEQMNPRVRAFVYGDWERKTGLRLENMWTRKINTNVGARGALTKERTEIEILEEQIHVLQAQKEALEEENEREEEEESLL</sequence>
<name>A0ACC1UAH5_9AGAR</name>
<evidence type="ECO:0000313" key="1">
    <source>
        <dbReference type="EMBL" id="KAJ3813998.1"/>
    </source>
</evidence>
<dbReference type="Proteomes" id="UP001163835">
    <property type="component" value="Unassembled WGS sequence"/>
</dbReference>
<dbReference type="EMBL" id="MU794978">
    <property type="protein sequence ID" value="KAJ3813998.1"/>
    <property type="molecule type" value="Genomic_DNA"/>
</dbReference>
<evidence type="ECO:0000313" key="2">
    <source>
        <dbReference type="Proteomes" id="UP001163835"/>
    </source>
</evidence>
<organism evidence="1 2">
    <name type="scientific">Lentinula aff. lateritia</name>
    <dbReference type="NCBI Taxonomy" id="2804960"/>
    <lineage>
        <taxon>Eukaryota</taxon>
        <taxon>Fungi</taxon>
        <taxon>Dikarya</taxon>
        <taxon>Basidiomycota</taxon>
        <taxon>Agaricomycotina</taxon>
        <taxon>Agaricomycetes</taxon>
        <taxon>Agaricomycetidae</taxon>
        <taxon>Agaricales</taxon>
        <taxon>Marasmiineae</taxon>
        <taxon>Omphalotaceae</taxon>
        <taxon>Lentinula</taxon>
    </lineage>
</organism>
<protein>
    <submittedName>
        <fullName evidence="1">Uncharacterized protein</fullName>
    </submittedName>
</protein>
<feature type="non-terminal residue" evidence="1">
    <location>
        <position position="1"/>
    </location>
</feature>
<gene>
    <name evidence="1" type="ORF">F5876DRAFT_33854</name>
</gene>
<proteinExistence type="predicted"/>
<reference evidence="1" key="1">
    <citation type="submission" date="2022-09" db="EMBL/GenBank/DDBJ databases">
        <title>A Global Phylogenomic Analysis of the Shiitake Genus Lentinula.</title>
        <authorList>
            <consortium name="DOE Joint Genome Institute"/>
            <person name="Sierra-Patev S."/>
            <person name="Min B."/>
            <person name="Naranjo-Ortiz M."/>
            <person name="Looney B."/>
            <person name="Konkel Z."/>
            <person name="Slot J.C."/>
            <person name="Sakamoto Y."/>
            <person name="Steenwyk J.L."/>
            <person name="Rokas A."/>
            <person name="Carro J."/>
            <person name="Camarero S."/>
            <person name="Ferreira P."/>
            <person name="Molpeceres G."/>
            <person name="Ruiz-Duenas F.J."/>
            <person name="Serrano A."/>
            <person name="Henrissat B."/>
            <person name="Drula E."/>
            <person name="Hughes K.W."/>
            <person name="Mata J.L."/>
            <person name="Ishikawa N.K."/>
            <person name="Vargas-Isla R."/>
            <person name="Ushijima S."/>
            <person name="Smith C.A."/>
            <person name="Ahrendt S."/>
            <person name="Andreopoulos W."/>
            <person name="He G."/>
            <person name="Labutti K."/>
            <person name="Lipzen A."/>
            <person name="Ng V."/>
            <person name="Riley R."/>
            <person name="Sandor L."/>
            <person name="Barry K."/>
            <person name="Martinez A.T."/>
            <person name="Xiao Y."/>
            <person name="Gibbons J.G."/>
            <person name="Terashima K."/>
            <person name="Grigoriev I.V."/>
            <person name="Hibbett D.S."/>
        </authorList>
    </citation>
    <scope>NUCLEOTIDE SEQUENCE</scope>
    <source>
        <strain evidence="1">TMI1499</strain>
    </source>
</reference>
<accession>A0ACC1UAH5</accession>